<dbReference type="InterPro" id="IPR011059">
    <property type="entry name" value="Metal-dep_hydrolase_composite"/>
</dbReference>
<dbReference type="InterPro" id="IPR050378">
    <property type="entry name" value="Metallo-dep_Hydrolases_sf"/>
</dbReference>
<feature type="binding site" evidence="3">
    <location>
        <position position="162"/>
    </location>
    <ligand>
        <name>substrate</name>
    </ligand>
</feature>
<keyword evidence="1 4" id="KW-0479">Metal-binding</keyword>
<dbReference type="Proteomes" id="UP000010847">
    <property type="component" value="Chromosome"/>
</dbReference>
<accession>W0EC53</accession>
<dbReference type="EMBL" id="CP007032">
    <property type="protein sequence ID" value="AHF06774.1"/>
    <property type="molecule type" value="Genomic_DNA"/>
</dbReference>
<evidence type="ECO:0000256" key="2">
    <source>
        <dbReference type="PIRSR" id="PIRSR001238-1"/>
    </source>
</evidence>
<feature type="binding site" evidence="4">
    <location>
        <position position="63"/>
    </location>
    <ligand>
        <name>Zn(2+)</name>
        <dbReference type="ChEBI" id="CHEBI:29105"/>
        <label>1</label>
        <note>catalytic</note>
    </ligand>
</feature>
<evidence type="ECO:0000256" key="4">
    <source>
        <dbReference type="PIRSR" id="PIRSR001238-3"/>
    </source>
</evidence>
<evidence type="ECO:0000256" key="1">
    <source>
        <dbReference type="PIRNR" id="PIRNR001238"/>
    </source>
</evidence>
<sequence length="402" mass="43999">MWQLIRNAQIYTPEPSEAHDLLIVGEQVAAIGNNLSLPPYVEGQVFDLQGQWIVPGFIDAHVHICGGGGEAGPNSRTPEIQLSQLTQAGITTVVGCLGTDAISRSMEELLVKARALEEEGLTTFVYSGAYQADCTLLANLRMDLVLIDKVIGAGEIAISDHRSAQPQLADLERLAAETRVGGMLGGKAGVVHLHLGEGKRGIEPIRQIVEETEIPIIQFMPTHMNRTYSLLEQGLELLKAGGNIDLTAGCDDFPEELQVPHVLYLLSERKLLNDRVTVTSDGNGSMPQYNDHGELVGMGIGSVRVLWRDIREAVQRYNLSLEVALRAITSNPALVLKLPRKGLIRPGFDADLVVLDPNLEIQHVWARGKLMVQNNNPIVFGRYEKALSENYQNLKITESIQG</sequence>
<dbReference type="GO" id="GO:0006508">
    <property type="term" value="P:proteolysis"/>
    <property type="evidence" value="ECO:0007669"/>
    <property type="project" value="UniProtKB-KW"/>
</dbReference>
<comment type="similarity">
    <text evidence="1">Belongs to the peptidase M38 family.</text>
</comment>
<dbReference type="KEGG" id="dmt:DESME_06640"/>
<dbReference type="Gene3D" id="3.20.20.140">
    <property type="entry name" value="Metal-dependent hydrolases"/>
    <property type="match status" value="1"/>
</dbReference>
<dbReference type="Gene3D" id="2.30.40.10">
    <property type="entry name" value="Urease, subunit C, domain 1"/>
    <property type="match status" value="1"/>
</dbReference>
<feature type="binding site" evidence="3">
    <location>
        <begin position="68"/>
        <end position="70"/>
    </location>
    <ligand>
        <name>substrate</name>
    </ligand>
</feature>
<dbReference type="GO" id="GO:0005737">
    <property type="term" value="C:cytoplasm"/>
    <property type="evidence" value="ECO:0007669"/>
    <property type="project" value="UniProtKB-SubCell"/>
</dbReference>
<reference evidence="6 7" key="1">
    <citation type="submission" date="2013-12" db="EMBL/GenBank/DDBJ databases">
        <authorList>
            <consortium name="DOE Joint Genome Institute"/>
            <person name="Smidt H."/>
            <person name="Huntemann M."/>
            <person name="Han J."/>
            <person name="Chen A."/>
            <person name="Kyrpides N."/>
            <person name="Mavromatis K."/>
            <person name="Markowitz V."/>
            <person name="Palaniappan K."/>
            <person name="Ivanova N."/>
            <person name="Schaumberg A."/>
            <person name="Pati A."/>
            <person name="Liolios K."/>
            <person name="Nordberg H.P."/>
            <person name="Cantor M.N."/>
            <person name="Hua S.X."/>
            <person name="Woyke T."/>
        </authorList>
    </citation>
    <scope>NUCLEOTIDE SEQUENCE [LARGE SCALE GENOMIC DNA]</scope>
    <source>
        <strain evidence="7">DSM 15288</strain>
    </source>
</reference>
<keyword evidence="7" id="KW-1185">Reference proteome</keyword>
<dbReference type="STRING" id="871968.DESME_06640"/>
<comment type="function">
    <text evidence="1">Catalyzes the hydrolytic cleavage of a subset of L-isoaspartyl (L-beta-aspartyl) dipeptides. Used to degrade proteins damaged by L-isoaspartyl residues formation.</text>
</comment>
<dbReference type="RefSeq" id="WP_006715549.1">
    <property type="nucleotide sequence ID" value="NZ_CP007032.1"/>
</dbReference>
<dbReference type="InterPro" id="IPR010229">
    <property type="entry name" value="Pept_M38_dipep"/>
</dbReference>
<evidence type="ECO:0000313" key="6">
    <source>
        <dbReference type="EMBL" id="AHF06774.1"/>
    </source>
</evidence>
<dbReference type="HOGENOM" id="CLU_058216_0_0_9"/>
<evidence type="ECO:0000256" key="3">
    <source>
        <dbReference type="PIRSR" id="PIRSR001238-2"/>
    </source>
</evidence>
<dbReference type="InterPro" id="IPR032466">
    <property type="entry name" value="Metal_Hydrolase"/>
</dbReference>
<dbReference type="PANTHER" id="PTHR11647">
    <property type="entry name" value="HYDRANTOINASE/DIHYDROPYRIMIDINASE FAMILY MEMBER"/>
    <property type="match status" value="1"/>
</dbReference>
<feature type="binding site" evidence="3">
    <location>
        <position position="285"/>
    </location>
    <ligand>
        <name>substrate</name>
    </ligand>
</feature>
<dbReference type="AlphaFoldDB" id="W0EC53"/>
<evidence type="ECO:0000313" key="7">
    <source>
        <dbReference type="Proteomes" id="UP000010847"/>
    </source>
</evidence>
<feature type="binding site" evidence="4">
    <location>
        <position position="61"/>
    </location>
    <ligand>
        <name>Zn(2+)</name>
        <dbReference type="ChEBI" id="CHEBI:29105"/>
        <label>1</label>
        <note>catalytic</note>
    </ligand>
</feature>
<feature type="binding site" evidence="3">
    <location>
        <position position="226"/>
    </location>
    <ligand>
        <name>substrate</name>
    </ligand>
</feature>
<feature type="domain" description="Amidohydrolase-related" evidence="5">
    <location>
        <begin position="271"/>
        <end position="370"/>
    </location>
</feature>
<name>W0EC53_9FIRM</name>
<dbReference type="OrthoDB" id="9775607at2"/>
<dbReference type="PANTHER" id="PTHR11647:SF1">
    <property type="entry name" value="COLLAPSIN RESPONSE MEDIATOR PROTEIN"/>
    <property type="match status" value="1"/>
</dbReference>
<keyword evidence="1" id="KW-0645">Protease</keyword>
<feature type="binding site" evidence="3">
    <location>
        <position position="130"/>
    </location>
    <ligand>
        <name>substrate</name>
    </ligand>
</feature>
<dbReference type="GO" id="GO:0046872">
    <property type="term" value="F:metal ion binding"/>
    <property type="evidence" value="ECO:0007669"/>
    <property type="project" value="UniProtKB-KW"/>
</dbReference>
<keyword evidence="1" id="KW-0378">Hydrolase</keyword>
<comment type="cofactor">
    <cofactor evidence="1 4">
        <name>Zn(2+)</name>
        <dbReference type="ChEBI" id="CHEBI:29105"/>
    </cofactor>
    <text evidence="1 4">Binds 2 Zn(2+) ions per subunit.</text>
</comment>
<feature type="binding site" evidence="4">
    <location>
        <position position="194"/>
    </location>
    <ligand>
        <name>Zn(2+)</name>
        <dbReference type="ChEBI" id="CHEBI:29105"/>
        <label>2</label>
        <note>catalytic</note>
    </ligand>
</feature>
<feature type="binding site" evidence="4">
    <location>
        <position position="281"/>
    </location>
    <ligand>
        <name>Zn(2+)</name>
        <dbReference type="ChEBI" id="CHEBI:29105"/>
        <label>1</label>
        <note>catalytic</note>
    </ligand>
</feature>
<keyword evidence="1" id="KW-0482">Metalloprotease</keyword>
<dbReference type="GO" id="GO:0008237">
    <property type="term" value="F:metallopeptidase activity"/>
    <property type="evidence" value="ECO:0007669"/>
    <property type="project" value="UniProtKB-KW"/>
</dbReference>
<dbReference type="EC" id="3.4.19.-" evidence="1"/>
<dbReference type="SUPFAM" id="SSF51556">
    <property type="entry name" value="Metallo-dependent hydrolases"/>
    <property type="match status" value="1"/>
</dbReference>
<dbReference type="GO" id="GO:0016810">
    <property type="term" value="F:hydrolase activity, acting on carbon-nitrogen (but not peptide) bonds"/>
    <property type="evidence" value="ECO:0007669"/>
    <property type="project" value="InterPro"/>
</dbReference>
<keyword evidence="1 4" id="KW-0862">Zinc</keyword>
<protein>
    <recommendedName>
        <fullName evidence="1">Isoaspartyl dipeptidase</fullName>
        <ecNumber evidence="1">3.4.19.-</ecNumber>
    </recommendedName>
</protein>
<proteinExistence type="inferred from homology"/>
<comment type="subcellular location">
    <subcellularLocation>
        <location evidence="1">Cytoplasm</location>
    </subcellularLocation>
</comment>
<organism evidence="6 7">
    <name type="scientific">Desulfitobacterium metallireducens DSM 15288</name>
    <dbReference type="NCBI Taxonomy" id="871968"/>
    <lineage>
        <taxon>Bacteria</taxon>
        <taxon>Bacillati</taxon>
        <taxon>Bacillota</taxon>
        <taxon>Clostridia</taxon>
        <taxon>Eubacteriales</taxon>
        <taxon>Desulfitobacteriaceae</taxon>
        <taxon>Desulfitobacterium</taxon>
    </lineage>
</organism>
<dbReference type="GO" id="GO:0008798">
    <property type="term" value="F:beta-aspartyl-peptidase activity"/>
    <property type="evidence" value="ECO:0007669"/>
    <property type="project" value="InterPro"/>
</dbReference>
<dbReference type="PIRSF" id="PIRSF001238">
    <property type="entry name" value="IadA"/>
    <property type="match status" value="1"/>
</dbReference>
<dbReference type="eggNOG" id="COG1228">
    <property type="taxonomic scope" value="Bacteria"/>
</dbReference>
<dbReference type="SUPFAM" id="SSF51338">
    <property type="entry name" value="Composite domain of metallo-dependent hydrolases"/>
    <property type="match status" value="1"/>
</dbReference>
<dbReference type="InterPro" id="IPR006680">
    <property type="entry name" value="Amidohydro-rel"/>
</dbReference>
<dbReference type="NCBIfam" id="TIGR01975">
    <property type="entry name" value="isoAsp_dipep"/>
    <property type="match status" value="1"/>
</dbReference>
<gene>
    <name evidence="6" type="ORF">DESME_06640</name>
</gene>
<feature type="binding site" evidence="4">
    <location>
        <position position="223"/>
    </location>
    <ligand>
        <name>Zn(2+)</name>
        <dbReference type="ChEBI" id="CHEBI:29105"/>
        <label>2</label>
        <note>catalytic</note>
    </ligand>
</feature>
<comment type="PTM">
    <text evidence="1">Carboxylation allows a single lysine to coordinate two zinc ions.</text>
</comment>
<feature type="active site" description="Proton acceptor" evidence="2">
    <location>
        <position position="281"/>
    </location>
</feature>
<feature type="binding site" evidence="3">
    <location>
        <position position="99"/>
    </location>
    <ligand>
        <name>substrate</name>
    </ligand>
</feature>
<evidence type="ECO:0000259" key="5">
    <source>
        <dbReference type="Pfam" id="PF01979"/>
    </source>
</evidence>
<dbReference type="Pfam" id="PF01979">
    <property type="entry name" value="Amidohydro_1"/>
    <property type="match status" value="1"/>
</dbReference>